<evidence type="ECO:0000256" key="5">
    <source>
        <dbReference type="ARBA" id="ARBA00022989"/>
    </source>
</evidence>
<feature type="transmembrane region" description="Helical" evidence="7">
    <location>
        <begin position="98"/>
        <end position="115"/>
    </location>
</feature>
<dbReference type="PIRSF" id="PIRSF006102">
    <property type="entry name" value="NQR_DE"/>
    <property type="match status" value="1"/>
</dbReference>
<dbReference type="Pfam" id="PF02508">
    <property type="entry name" value="Rnf-Nqr"/>
    <property type="match status" value="1"/>
</dbReference>
<evidence type="ECO:0000256" key="6">
    <source>
        <dbReference type="ARBA" id="ARBA00023136"/>
    </source>
</evidence>
<gene>
    <name evidence="8" type="ORF">SAMN02910280_0913</name>
</gene>
<proteinExistence type="predicted"/>
<sequence>MNNNKKQLLGGILGDNIVLSGLMVISPVIICGDTLKNAEALIYAFTAITFLSVLISSFVPRKLPYTVKVILYALISALVYIPVKLATREFFPGVIERIGIYFPLLAVNSLIVFQTEARFFRMKRTDMAVSLIFCIIGFDAVMLITGVLRELFAYGTINSRIVDINTLISGLSQPFGGFIFLGLMCGAYRFIRGLVSKNNDVRSNADVSDR</sequence>
<organism evidence="8 9">
    <name type="scientific">Ruminococcus flavefaciens</name>
    <dbReference type="NCBI Taxonomy" id="1265"/>
    <lineage>
        <taxon>Bacteria</taxon>
        <taxon>Bacillati</taxon>
        <taxon>Bacillota</taxon>
        <taxon>Clostridia</taxon>
        <taxon>Eubacteriales</taxon>
        <taxon>Oscillospiraceae</taxon>
        <taxon>Ruminococcus</taxon>
    </lineage>
</organism>
<evidence type="ECO:0000256" key="7">
    <source>
        <dbReference type="SAM" id="Phobius"/>
    </source>
</evidence>
<keyword evidence="4" id="KW-1278">Translocase</keyword>
<evidence type="ECO:0000256" key="1">
    <source>
        <dbReference type="ARBA" id="ARBA00004127"/>
    </source>
</evidence>
<name>A0A1K1LZN7_RUMFL</name>
<keyword evidence="3 7" id="KW-0812">Transmembrane</keyword>
<dbReference type="AlphaFoldDB" id="A0A1K1LZN7"/>
<comment type="subcellular location">
    <subcellularLocation>
        <location evidence="1">Endomembrane system</location>
        <topology evidence="1">Multi-pass membrane protein</topology>
    </subcellularLocation>
</comment>
<feature type="transmembrane region" description="Helical" evidence="7">
    <location>
        <begin position="69"/>
        <end position="86"/>
    </location>
</feature>
<dbReference type="EMBL" id="FPIP01000001">
    <property type="protein sequence ID" value="SFW16347.1"/>
    <property type="molecule type" value="Genomic_DNA"/>
</dbReference>
<dbReference type="RefSeq" id="WP_072299282.1">
    <property type="nucleotide sequence ID" value="NZ_CAMIZA010000031.1"/>
</dbReference>
<dbReference type="PANTHER" id="PTHR30586">
    <property type="entry name" value="ELECTRON TRANSPORT COMPLEX PROTEIN RNFE"/>
    <property type="match status" value="1"/>
</dbReference>
<dbReference type="InterPro" id="IPR003667">
    <property type="entry name" value="NqrDE/RnfAE"/>
</dbReference>
<evidence type="ECO:0000256" key="4">
    <source>
        <dbReference type="ARBA" id="ARBA00022967"/>
    </source>
</evidence>
<evidence type="ECO:0000313" key="8">
    <source>
        <dbReference type="EMBL" id="SFW16347.1"/>
    </source>
</evidence>
<keyword evidence="6 7" id="KW-0472">Membrane</keyword>
<feature type="transmembrane region" description="Helical" evidence="7">
    <location>
        <begin position="12"/>
        <end position="30"/>
    </location>
</feature>
<accession>A0A1K1LZN7</accession>
<feature type="transmembrane region" description="Helical" evidence="7">
    <location>
        <begin position="127"/>
        <end position="148"/>
    </location>
</feature>
<evidence type="ECO:0000313" key="9">
    <source>
        <dbReference type="Proteomes" id="UP000183461"/>
    </source>
</evidence>
<dbReference type="Proteomes" id="UP000183461">
    <property type="component" value="Unassembled WGS sequence"/>
</dbReference>
<feature type="transmembrane region" description="Helical" evidence="7">
    <location>
        <begin position="168"/>
        <end position="191"/>
    </location>
</feature>
<feature type="transmembrane region" description="Helical" evidence="7">
    <location>
        <begin position="42"/>
        <end position="60"/>
    </location>
</feature>
<dbReference type="PANTHER" id="PTHR30586:SF0">
    <property type="entry name" value="ION-TRANSLOCATING OXIDOREDUCTASE COMPLEX SUBUNIT E"/>
    <property type="match status" value="1"/>
</dbReference>
<dbReference type="GO" id="GO:0005886">
    <property type="term" value="C:plasma membrane"/>
    <property type="evidence" value="ECO:0007669"/>
    <property type="project" value="TreeGrafter"/>
</dbReference>
<evidence type="ECO:0000256" key="3">
    <source>
        <dbReference type="ARBA" id="ARBA00022692"/>
    </source>
</evidence>
<keyword evidence="5 7" id="KW-1133">Transmembrane helix</keyword>
<dbReference type="GO" id="GO:0012505">
    <property type="term" value="C:endomembrane system"/>
    <property type="evidence" value="ECO:0007669"/>
    <property type="project" value="UniProtKB-SubCell"/>
</dbReference>
<protein>
    <submittedName>
        <fullName evidence="8">Electron transport complex protein RnfE</fullName>
    </submittedName>
</protein>
<evidence type="ECO:0000256" key="2">
    <source>
        <dbReference type="ARBA" id="ARBA00022448"/>
    </source>
</evidence>
<reference evidence="8 9" key="1">
    <citation type="submission" date="2016-11" db="EMBL/GenBank/DDBJ databases">
        <authorList>
            <person name="Jaros S."/>
            <person name="Januszkiewicz K."/>
            <person name="Wedrychowicz H."/>
        </authorList>
    </citation>
    <scope>NUCLEOTIDE SEQUENCE [LARGE SCALE GENOMIC DNA]</scope>
    <source>
        <strain evidence="8 9">YL228</strain>
    </source>
</reference>
<keyword evidence="2" id="KW-0813">Transport</keyword>